<organism evidence="1 2">
    <name type="scientific">Claviceps aff. purpurea</name>
    <dbReference type="NCBI Taxonomy" id="1967640"/>
    <lineage>
        <taxon>Eukaryota</taxon>
        <taxon>Fungi</taxon>
        <taxon>Dikarya</taxon>
        <taxon>Ascomycota</taxon>
        <taxon>Pezizomycotina</taxon>
        <taxon>Sordariomycetes</taxon>
        <taxon>Hypocreomycetidae</taxon>
        <taxon>Hypocreales</taxon>
        <taxon>Clavicipitaceae</taxon>
        <taxon>Claviceps</taxon>
    </lineage>
</organism>
<evidence type="ECO:0000313" key="1">
    <source>
        <dbReference type="EMBL" id="KAG6283465.1"/>
    </source>
</evidence>
<gene>
    <name evidence="1" type="ORF">E4U09_000220</name>
</gene>
<evidence type="ECO:0000313" key="2">
    <source>
        <dbReference type="Proteomes" id="UP000707071"/>
    </source>
</evidence>
<accession>A0A9P7TZB3</accession>
<dbReference type="Proteomes" id="UP000707071">
    <property type="component" value="Unassembled WGS sequence"/>
</dbReference>
<reference evidence="1 2" key="1">
    <citation type="journal article" date="2020" name="bioRxiv">
        <title>Whole genome comparisons of ergot fungi reveals the divergence and evolution of species within the genus Claviceps are the result of varying mechanisms driving genome evolution and host range expansion.</title>
        <authorList>
            <person name="Wyka S.A."/>
            <person name="Mondo S.J."/>
            <person name="Liu M."/>
            <person name="Dettman J."/>
            <person name="Nalam V."/>
            <person name="Broders K.D."/>
        </authorList>
    </citation>
    <scope>NUCLEOTIDE SEQUENCE [LARGE SCALE GENOMIC DNA]</scope>
    <source>
        <strain evidence="1 2">Clav52</strain>
    </source>
</reference>
<sequence>MAQEPNPMEKDILEAGTSPYASGMIGRFHRLQTAETAGTEQHGFRVPRPVWTFAALSPTI</sequence>
<dbReference type="AlphaFoldDB" id="A0A9P7TZB3"/>
<keyword evidence="2" id="KW-1185">Reference proteome</keyword>
<dbReference type="EMBL" id="SRRH01001038">
    <property type="protein sequence ID" value="KAG6283465.1"/>
    <property type="molecule type" value="Genomic_DNA"/>
</dbReference>
<name>A0A9P7TZB3_9HYPO</name>
<proteinExistence type="predicted"/>
<protein>
    <submittedName>
        <fullName evidence="1">Uncharacterized protein</fullName>
    </submittedName>
</protein>
<comment type="caution">
    <text evidence="1">The sequence shown here is derived from an EMBL/GenBank/DDBJ whole genome shotgun (WGS) entry which is preliminary data.</text>
</comment>
<feature type="non-terminal residue" evidence="1">
    <location>
        <position position="60"/>
    </location>
</feature>